<dbReference type="EMBL" id="VDMN01000011">
    <property type="protein sequence ID" value="TNM59876.1"/>
    <property type="molecule type" value="Genomic_DNA"/>
</dbReference>
<organism evidence="1 2">
    <name type="scientific">Aliirhizobium smilacinae</name>
    <dbReference type="NCBI Taxonomy" id="1395944"/>
    <lineage>
        <taxon>Bacteria</taxon>
        <taxon>Pseudomonadati</taxon>
        <taxon>Pseudomonadota</taxon>
        <taxon>Alphaproteobacteria</taxon>
        <taxon>Hyphomicrobiales</taxon>
        <taxon>Rhizobiaceae</taxon>
        <taxon>Aliirhizobium</taxon>
    </lineage>
</organism>
<protein>
    <submittedName>
        <fullName evidence="1">Uncharacterized protein</fullName>
    </submittedName>
</protein>
<accession>A0A5C4X8W0</accession>
<proteinExistence type="predicted"/>
<comment type="caution">
    <text evidence="1">The sequence shown here is derived from an EMBL/GenBank/DDBJ whole genome shotgun (WGS) entry which is preliminary data.</text>
</comment>
<dbReference type="AlphaFoldDB" id="A0A5C4X8W0"/>
<reference evidence="1 2" key="1">
    <citation type="submission" date="2019-06" db="EMBL/GenBank/DDBJ databases">
        <title>The draft genome of Rhizobium smilacinae PTYR-5.</title>
        <authorList>
            <person name="Liu L."/>
            <person name="Li L."/>
            <person name="Zhang X."/>
        </authorList>
    </citation>
    <scope>NUCLEOTIDE SEQUENCE [LARGE SCALE GENOMIC DNA]</scope>
    <source>
        <strain evidence="1 2">PTYR-5</strain>
    </source>
</reference>
<evidence type="ECO:0000313" key="1">
    <source>
        <dbReference type="EMBL" id="TNM59876.1"/>
    </source>
</evidence>
<sequence length="77" mass="8863">MNSIPNVERSPLSRRYSVDGITVKVDIFRGSVELWWRLEVTSADDQVTEWTDTFATDGEAWDEFVYVVNTEGITVFD</sequence>
<dbReference type="OrthoDB" id="7864523at2"/>
<name>A0A5C4X8W0_9HYPH</name>
<evidence type="ECO:0000313" key="2">
    <source>
        <dbReference type="Proteomes" id="UP000311605"/>
    </source>
</evidence>
<gene>
    <name evidence="1" type="ORF">FHP24_27280</name>
</gene>
<keyword evidence="2" id="KW-1185">Reference proteome</keyword>
<dbReference type="Proteomes" id="UP000311605">
    <property type="component" value="Unassembled WGS sequence"/>
</dbReference>